<feature type="repeat" description="TPR" evidence="11">
    <location>
        <begin position="188"/>
        <end position="221"/>
    </location>
</feature>
<evidence type="ECO:0000256" key="11">
    <source>
        <dbReference type="PROSITE-ProRule" id="PRU00339"/>
    </source>
</evidence>
<dbReference type="CDD" id="cd06572">
    <property type="entry name" value="Histidinol_dh"/>
    <property type="match status" value="1"/>
</dbReference>
<dbReference type="GO" id="GO:0004399">
    <property type="term" value="F:histidinol dehydrogenase activity"/>
    <property type="evidence" value="ECO:0007669"/>
    <property type="project" value="UniProtKB-EC"/>
</dbReference>
<feature type="non-terminal residue" evidence="13">
    <location>
        <position position="1"/>
    </location>
</feature>
<dbReference type="HAMAP" id="MF_01024">
    <property type="entry name" value="HisD"/>
    <property type="match status" value="1"/>
</dbReference>
<dbReference type="NCBIfam" id="TIGR00069">
    <property type="entry name" value="hisD"/>
    <property type="match status" value="1"/>
</dbReference>
<protein>
    <recommendedName>
        <fullName evidence="3">histidinol dehydrogenase</fullName>
        <ecNumber evidence="3">1.1.1.23</ecNumber>
    </recommendedName>
</protein>
<keyword evidence="11" id="KW-0802">TPR repeat</keyword>
<keyword evidence="9" id="KW-0368">Histidine biosynthesis</keyword>
<sequence length="1186" mass="131605">MPPMWMNSGKNNLPGRGFSTPSPSWKSRPFRSPQTAAFSERKRSTPNSVNKPDLFHVIHKVPSGDSPYVKAKQVQLIDKDPGKAVSLFWAAINAGDRVDSALKDMAVVMKQLDRSDEAIEAIRSFRHLCPYDAQESIDNRSGRIQEEIDMLQCKLKQIEEGTVFGGKRTKAARSQGKKVQITIEQEKSRVLGNLAWAFLQLDNVYVAEDYYRRALSLESDNNKKCNLAICLILTNRLVEAKFLLQSVRASSGGKPMEESYAKSFERASHMLAEKELKTGDDNSTVTTITSTARARPPSSVSSRVTASTMWTPDDDVNEHIRDDHRHNYLCCNEKLVKSNSSIIPIKMKASYNQDESFNCSSLYSSPTRPRRNIEVPFTQPKNSFWEFDTRHRRQRKGTTTTNGSSSLLVDDDACSESEGTRTTSNYKTKYKSTALIAAVELEVPFTQPRSCLWGINRGGCSRKATECFRGLPRSRKLSFEPRMNTENIQRSELNEPQDLDDWKQNSCEDIEYEDVAMSYDRIVKEDDDQKIKQNSSTVGEKKSWADLVEEEDDDDDDEREEDHTTEATSSSGGGRRVDCFGHWSSENEEEEFNDENLNSNINILHKNNSPSNIQQVEDDSVDVVSSTNPAIRRPLYFDQQPMVDTTDNRRSLPFPAAMGGENVNLMRSSRLQNLVRSSSAPPCSSCLRRSPSPLVIMDSQIISLNWRCNCLVQQRLTRNFRTLRVPKSASFRTSYLPGGTLSKGIKCAMKSYKLSELNHDAVTSLKARPRIDFSSIFGVVQPIVDDVRNRGDAAVRDYTAKFDKVELKETVVSVSDLPEPELDAAVKEAFDVAYDNIYAFHAAQISAEKSVENMPGVKCKRVARSIASVGLYVPGGTAVLPSTALMLAIPAQIAGCGTVVLATPPSQDGSICKEVLYCAKKAGVTHILKAGGAQAISAMAWGTESCPKVEKIFGPGNQYVTAAKMILQNSEAMISIDMPAGPSEVLVIADRYASPVHIAADLLSQAEHGPDSQVVLVISGDGVDLKAIEEELSKQCKSLPRGEFASKALSHSFTVFARDMVEAVSFSNLYAPEHLIINVKDAEKWESFIQNAGSVFLGPWTPESVGDYASGTNHVLPTYGYARMYGGVSLDSFLKYMTIQSLTEEGLRKLGPYVEKMAEVEGLDAHKRAVSLRLKDIEARQISTSR</sequence>
<dbReference type="GO" id="GO:0046872">
    <property type="term" value="F:metal ion binding"/>
    <property type="evidence" value="ECO:0007669"/>
    <property type="project" value="UniProtKB-KW"/>
</dbReference>
<evidence type="ECO:0000256" key="12">
    <source>
        <dbReference type="SAM" id="MobiDB-lite"/>
    </source>
</evidence>
<dbReference type="GO" id="GO:0009570">
    <property type="term" value="C:chloroplast stroma"/>
    <property type="evidence" value="ECO:0007669"/>
    <property type="project" value="TreeGrafter"/>
</dbReference>
<reference evidence="13 14" key="1">
    <citation type="journal article" date="2021" name="Hortic Res">
        <title>The domestication of Cucurbita argyrosperma as revealed by the genome of its wild relative.</title>
        <authorList>
            <person name="Barrera-Redondo J."/>
            <person name="Sanchez-de la Vega G."/>
            <person name="Aguirre-Liguori J.A."/>
            <person name="Castellanos-Morales G."/>
            <person name="Gutierrez-Guerrero Y.T."/>
            <person name="Aguirre-Dugua X."/>
            <person name="Aguirre-Planter E."/>
            <person name="Tenaillon M.I."/>
            <person name="Lira-Saade R."/>
            <person name="Eguiarte L.E."/>
        </authorList>
    </citation>
    <scope>NUCLEOTIDE SEQUENCE [LARGE SCALE GENOMIC DNA]</scope>
    <source>
        <strain evidence="13">JBR-2021</strain>
    </source>
</reference>
<feature type="region of interest" description="Disordered" evidence="12">
    <location>
        <begin position="1"/>
        <end position="51"/>
    </location>
</feature>
<dbReference type="FunFam" id="1.20.5.1300:FF:000002">
    <property type="entry name" value="Histidinol dehydrogenase, chloroplastic"/>
    <property type="match status" value="1"/>
</dbReference>
<dbReference type="EC" id="1.1.1.23" evidence="3"/>
<dbReference type="PANTHER" id="PTHR21256:SF2">
    <property type="entry name" value="HISTIDINE BIOSYNTHESIS TRIFUNCTIONAL PROTEIN"/>
    <property type="match status" value="1"/>
</dbReference>
<gene>
    <name evidence="13" type="primary">HDH</name>
    <name evidence="13" type="ORF">SDJN03_27297</name>
</gene>
<comment type="cofactor">
    <cofactor evidence="1">
        <name>Zn(2+)</name>
        <dbReference type="ChEBI" id="CHEBI:29105"/>
    </cofactor>
</comment>
<evidence type="ECO:0000256" key="8">
    <source>
        <dbReference type="ARBA" id="ARBA00023027"/>
    </source>
</evidence>
<feature type="region of interest" description="Disordered" evidence="12">
    <location>
        <begin position="527"/>
        <end position="580"/>
    </location>
</feature>
<dbReference type="GO" id="GO:0000105">
    <property type="term" value="P:L-histidine biosynthetic process"/>
    <property type="evidence" value="ECO:0007669"/>
    <property type="project" value="UniProtKB-KW"/>
</dbReference>
<dbReference type="PROSITE" id="PS50005">
    <property type="entry name" value="TPR"/>
    <property type="match status" value="1"/>
</dbReference>
<keyword evidence="7" id="KW-0560">Oxidoreductase</keyword>
<dbReference type="Pfam" id="PF00815">
    <property type="entry name" value="Histidinol_dh"/>
    <property type="match status" value="1"/>
</dbReference>
<feature type="region of interest" description="Disordered" evidence="12">
    <location>
        <begin position="480"/>
        <end position="502"/>
    </location>
</feature>
<keyword evidence="14" id="KW-1185">Reference proteome</keyword>
<dbReference type="AlphaFoldDB" id="A0AAV6M0L8"/>
<evidence type="ECO:0000256" key="4">
    <source>
        <dbReference type="ARBA" id="ARBA00022605"/>
    </source>
</evidence>
<evidence type="ECO:0000256" key="3">
    <source>
        <dbReference type="ARBA" id="ARBA00012965"/>
    </source>
</evidence>
<keyword evidence="4" id="KW-0028">Amino-acid biosynthesis</keyword>
<dbReference type="GO" id="GO:0051287">
    <property type="term" value="F:NAD binding"/>
    <property type="evidence" value="ECO:0007669"/>
    <property type="project" value="InterPro"/>
</dbReference>
<evidence type="ECO:0000256" key="5">
    <source>
        <dbReference type="ARBA" id="ARBA00022723"/>
    </source>
</evidence>
<name>A0AAV6M0L8_9ROSI</name>
<keyword evidence="5" id="KW-0479">Metal-binding</keyword>
<accession>A0AAV6M0L8</accession>
<keyword evidence="8" id="KW-0520">NAD</keyword>
<dbReference type="InterPro" id="IPR019734">
    <property type="entry name" value="TPR_rpt"/>
</dbReference>
<keyword evidence="6" id="KW-0862">Zinc</keyword>
<dbReference type="PROSITE" id="PS00611">
    <property type="entry name" value="HISOL_DEHYDROGENASE"/>
    <property type="match status" value="1"/>
</dbReference>
<feature type="compositionally biased region" description="Acidic residues" evidence="12">
    <location>
        <begin position="547"/>
        <end position="560"/>
    </location>
</feature>
<evidence type="ECO:0000313" key="14">
    <source>
        <dbReference type="Proteomes" id="UP000685013"/>
    </source>
</evidence>
<evidence type="ECO:0000256" key="10">
    <source>
        <dbReference type="ARBA" id="ARBA00049489"/>
    </source>
</evidence>
<feature type="region of interest" description="Disordered" evidence="12">
    <location>
        <begin position="281"/>
        <end position="306"/>
    </location>
</feature>
<dbReference type="EMBL" id="JAGKQH010000018">
    <property type="protein sequence ID" value="KAG6573410.1"/>
    <property type="molecule type" value="Genomic_DNA"/>
</dbReference>
<evidence type="ECO:0000313" key="13">
    <source>
        <dbReference type="EMBL" id="KAG6573410.1"/>
    </source>
</evidence>
<dbReference type="PANTHER" id="PTHR21256">
    <property type="entry name" value="HISTIDINOL DEHYDROGENASE HDH"/>
    <property type="match status" value="1"/>
</dbReference>
<evidence type="ECO:0000256" key="7">
    <source>
        <dbReference type="ARBA" id="ARBA00023002"/>
    </source>
</evidence>
<dbReference type="Proteomes" id="UP000685013">
    <property type="component" value="Chromosome 18"/>
</dbReference>
<organism evidence="13 14">
    <name type="scientific">Cucurbita argyrosperma subsp. sororia</name>
    <dbReference type="NCBI Taxonomy" id="37648"/>
    <lineage>
        <taxon>Eukaryota</taxon>
        <taxon>Viridiplantae</taxon>
        <taxon>Streptophyta</taxon>
        <taxon>Embryophyta</taxon>
        <taxon>Tracheophyta</taxon>
        <taxon>Spermatophyta</taxon>
        <taxon>Magnoliopsida</taxon>
        <taxon>eudicotyledons</taxon>
        <taxon>Gunneridae</taxon>
        <taxon>Pentapetalae</taxon>
        <taxon>rosids</taxon>
        <taxon>fabids</taxon>
        <taxon>Cucurbitales</taxon>
        <taxon>Cucurbitaceae</taxon>
        <taxon>Cucurbiteae</taxon>
        <taxon>Cucurbita</taxon>
    </lineage>
</organism>
<dbReference type="InterPro" id="IPR012131">
    <property type="entry name" value="Hstdl_DH"/>
</dbReference>
<evidence type="ECO:0000256" key="2">
    <source>
        <dbReference type="ARBA" id="ARBA00004940"/>
    </source>
</evidence>
<comment type="catalytic activity">
    <reaction evidence="10">
        <text>L-histidinol + 2 NAD(+) + H2O = L-histidine + 2 NADH + 3 H(+)</text>
        <dbReference type="Rhea" id="RHEA:20641"/>
        <dbReference type="ChEBI" id="CHEBI:15377"/>
        <dbReference type="ChEBI" id="CHEBI:15378"/>
        <dbReference type="ChEBI" id="CHEBI:57540"/>
        <dbReference type="ChEBI" id="CHEBI:57595"/>
        <dbReference type="ChEBI" id="CHEBI:57699"/>
        <dbReference type="ChEBI" id="CHEBI:57945"/>
        <dbReference type="EC" id="1.1.1.23"/>
    </reaction>
</comment>
<evidence type="ECO:0000256" key="6">
    <source>
        <dbReference type="ARBA" id="ARBA00022833"/>
    </source>
</evidence>
<proteinExistence type="inferred from homology"/>
<dbReference type="InterPro" id="IPR001692">
    <property type="entry name" value="Histidinol_DH_CS"/>
</dbReference>
<evidence type="ECO:0000256" key="9">
    <source>
        <dbReference type="ARBA" id="ARBA00023102"/>
    </source>
</evidence>
<evidence type="ECO:0000256" key="1">
    <source>
        <dbReference type="ARBA" id="ARBA00001947"/>
    </source>
</evidence>
<dbReference type="GO" id="GO:0005829">
    <property type="term" value="C:cytosol"/>
    <property type="evidence" value="ECO:0007669"/>
    <property type="project" value="TreeGrafter"/>
</dbReference>
<feature type="compositionally biased region" description="Low complexity" evidence="12">
    <location>
        <begin position="290"/>
        <end position="306"/>
    </location>
</feature>
<dbReference type="FunFam" id="3.40.50.1980:FF:000011">
    <property type="entry name" value="Histidinol dehydrogenase, chloroplastic"/>
    <property type="match status" value="1"/>
</dbReference>
<dbReference type="FunFam" id="3.40.50.1980:FF:000002">
    <property type="entry name" value="Histidinol dehydrogenase, chloroplastic"/>
    <property type="match status" value="1"/>
</dbReference>
<comment type="pathway">
    <text evidence="2">Amino-acid biosynthesis; L-histidine biosynthesis; L-histidine from 5-phospho-alpha-D-ribose 1-diphosphate: step 9/9.</text>
</comment>
<comment type="caution">
    <text evidence="13">The sequence shown here is derived from an EMBL/GenBank/DDBJ whole genome shotgun (WGS) entry which is preliminary data.</text>
</comment>